<accession>A0A5J5G3G0</accession>
<dbReference type="PANTHER" id="PTHR33799:SF1">
    <property type="entry name" value="PTS SYSTEM MANNOSE-SPECIFIC EIIAB COMPONENT-RELATED"/>
    <property type="match status" value="1"/>
</dbReference>
<dbReference type="Gene3D" id="3.40.50.510">
    <property type="entry name" value="Phosphotransferase system, mannose-type IIA component"/>
    <property type="match status" value="1"/>
</dbReference>
<dbReference type="Proteomes" id="UP000335415">
    <property type="component" value="Unassembled WGS sequence"/>
</dbReference>
<keyword evidence="4" id="KW-1185">Reference proteome</keyword>
<dbReference type="InterPro" id="IPR004701">
    <property type="entry name" value="PTS_EIIA_man-typ"/>
</dbReference>
<name>A0A5J5G3G0_9GAMM</name>
<evidence type="ECO:0000259" key="2">
    <source>
        <dbReference type="PROSITE" id="PS51096"/>
    </source>
</evidence>
<dbReference type="InterPro" id="IPR036662">
    <property type="entry name" value="PTS_EIIA_man-typ_sf"/>
</dbReference>
<evidence type="ECO:0000313" key="3">
    <source>
        <dbReference type="EMBL" id="KAA9001262.1"/>
    </source>
</evidence>
<dbReference type="AlphaFoldDB" id="A0A5J5G3G0"/>
<gene>
    <name evidence="3" type="ORF">FJU30_08495</name>
</gene>
<dbReference type="InterPro" id="IPR051471">
    <property type="entry name" value="Bacterial_PTS_sugar_comp"/>
</dbReference>
<feature type="domain" description="PTS EIIA type-4" evidence="2">
    <location>
        <begin position="1"/>
        <end position="122"/>
    </location>
</feature>
<dbReference type="RefSeq" id="WP_150434531.1">
    <property type="nucleotide sequence ID" value="NZ_VYKJ01000003.1"/>
</dbReference>
<dbReference type="EMBL" id="VYKJ01000003">
    <property type="protein sequence ID" value="KAA9001262.1"/>
    <property type="molecule type" value="Genomic_DNA"/>
</dbReference>
<protein>
    <submittedName>
        <fullName evidence="3">PTS N-acetylglucosamine transporter subunit IIBC</fullName>
    </submittedName>
</protein>
<keyword evidence="1" id="KW-0808">Transferase</keyword>
<comment type="caution">
    <text evidence="3">The sequence shown here is derived from an EMBL/GenBank/DDBJ whole genome shotgun (WGS) entry which is preliminary data.</text>
</comment>
<dbReference type="PROSITE" id="PS51096">
    <property type="entry name" value="PTS_EIIA_TYPE_4"/>
    <property type="match status" value="1"/>
</dbReference>
<proteinExistence type="predicted"/>
<dbReference type="GO" id="GO:0009401">
    <property type="term" value="P:phosphoenolpyruvate-dependent sugar phosphotransferase system"/>
    <property type="evidence" value="ECO:0007669"/>
    <property type="project" value="InterPro"/>
</dbReference>
<reference evidence="3 4" key="1">
    <citation type="submission" date="2019-09" db="EMBL/GenBank/DDBJ databases">
        <authorList>
            <person name="Li Y."/>
        </authorList>
    </citation>
    <scope>NUCLEOTIDE SEQUENCE [LARGE SCALE GENOMIC DNA]</scope>
    <source>
        <strain evidence="3 4">L3-3HA</strain>
    </source>
</reference>
<organism evidence="3 4">
    <name type="scientific">Affinibrenneria salicis</name>
    <dbReference type="NCBI Taxonomy" id="2590031"/>
    <lineage>
        <taxon>Bacteria</taxon>
        <taxon>Pseudomonadati</taxon>
        <taxon>Pseudomonadota</taxon>
        <taxon>Gammaproteobacteria</taxon>
        <taxon>Enterobacterales</taxon>
        <taxon>Pectobacteriaceae</taxon>
        <taxon>Affinibrenneria</taxon>
    </lineage>
</organism>
<sequence>MRKIIIASHHRLAQGLKDTLNYVVPNAADIIAIAAYVTNTPIDEEIQASLHDVTDQDEVIVFTDILGGSVNQAFAKFVNHPHFHVITGTNLPVIMSIMLEIDDGYTSADVIKDAVNNAKEELIYVNDFIVAQSNSDEEDE</sequence>
<dbReference type="SUPFAM" id="SSF53062">
    <property type="entry name" value="PTS system fructose IIA component-like"/>
    <property type="match status" value="1"/>
</dbReference>
<evidence type="ECO:0000256" key="1">
    <source>
        <dbReference type="ARBA" id="ARBA00022679"/>
    </source>
</evidence>
<dbReference type="GO" id="GO:0016020">
    <property type="term" value="C:membrane"/>
    <property type="evidence" value="ECO:0007669"/>
    <property type="project" value="InterPro"/>
</dbReference>
<dbReference type="OrthoDB" id="3183705at2"/>
<dbReference type="GO" id="GO:0016740">
    <property type="term" value="F:transferase activity"/>
    <property type="evidence" value="ECO:0007669"/>
    <property type="project" value="UniProtKB-KW"/>
</dbReference>
<dbReference type="PANTHER" id="PTHR33799">
    <property type="entry name" value="PTS PERMEASE-RELATED-RELATED"/>
    <property type="match status" value="1"/>
</dbReference>
<evidence type="ECO:0000313" key="4">
    <source>
        <dbReference type="Proteomes" id="UP000335415"/>
    </source>
</evidence>
<dbReference type="Pfam" id="PF03610">
    <property type="entry name" value="EIIA-man"/>
    <property type="match status" value="1"/>
</dbReference>